<evidence type="ECO:0000256" key="1">
    <source>
        <dbReference type="SAM" id="MobiDB-lite"/>
    </source>
</evidence>
<feature type="compositionally biased region" description="Polar residues" evidence="1">
    <location>
        <begin position="783"/>
        <end position="793"/>
    </location>
</feature>
<evidence type="ECO:0000313" key="3">
    <source>
        <dbReference type="Proteomes" id="UP001497644"/>
    </source>
</evidence>
<dbReference type="EMBL" id="OZ034832">
    <property type="protein sequence ID" value="CAL1689587.1"/>
    <property type="molecule type" value="Genomic_DNA"/>
</dbReference>
<feature type="compositionally biased region" description="Basic and acidic residues" evidence="1">
    <location>
        <begin position="766"/>
        <end position="782"/>
    </location>
</feature>
<sequence length="1069" mass="122034">MSASEKLTKLEEKGRSVNFVENEASSAKLGTIASETCVRPRFASHTLSSLMKRRTPIDPRKKSSSSMKSANASKRSQIIVYSKLSGIYKRRSVTKQSKSMQALMTILKREKRDYRASASRQDSESGSTRTVCECAENSLVFLPSDLIKDVSRDLKKCAASPAKTMIVHDEPRKVSDRLKKRVEDSHAHFQEKMEHMDSCLFQCLQSNSENIRDNTEDRTIVDIARQSQLSDEEKEFTNSKHREVKVLHRRSRSREPEEKLVEAFSNEDCSAVETQIESVSASVSDATTNRKYTFRRGNRKTWMIRKPETRHVDIDRTYNANLQGIRNSKFMRHVDNSQDKDDRSVVNCAVPTRKKGAFQKNLVFTNQRVWRPPGVSTTRSSIIKSTMSSTQPMSQKWSRSTERSITSTENKYSSIEHVEILNSESTDTSISVNRSKVLMKENRDPRANRVMKICEHLAEATAKQRQRLQSGGTIPKRRRSTTKRNDENPTRPKSRSHYWQTVTSSESSRNWDEQYRTESTVIYSRRSRPSEVIHALKEIINNVREDEDVEENAVNVSNNDVFNNKEDDNELQTLPNCDISAGMSQNDEVYFTKNKHFDEPNQPFDQSICKSTSTQTEESLDSKEVLKLTQIAKQSSPNCNNVIETGCNTMHYNAIYKNAEVSCDLIDSTNSKTDIDSTEIEDKTPTLEDVPVHTESIKCAENSTEDEYSDKSKKLLVSECKQTLNTETLKLDYDVMETPAKTENNFIRDEEEIIDENSQTFLKLSKNSDDKTNIDIDTHPESTKYSNDSGDNSFSEKSHRPSSSIYDYDASCSSEELAEYLENDVQYRDIAMSELKMENIPSDMIATLELAAERARNLQKAIIIYYENLIPGRAEKRDEETAEDYETVERCASFPSCEIGNRERSECDAKYCRFDATNGEDIDRFSACSSKSGNSVRMCEPALQKLSLADYCELLNQEEERAILPREKAIAKSSLNERSNLAEVKSLMQLLVHRSQEEYALEMLQSEEDENDGEDFEAAGAIKTLALPMTIEKTPSIISRENLLPLIYCILCSVVFWYLQFSFRCDPAT</sequence>
<reference evidence="2" key="1">
    <citation type="submission" date="2024-04" db="EMBL/GenBank/DDBJ databases">
        <authorList>
            <consortium name="Molecular Ecology Group"/>
        </authorList>
    </citation>
    <scope>NUCLEOTIDE SEQUENCE</scope>
</reference>
<keyword evidence="3" id="KW-1185">Reference proteome</keyword>
<feature type="compositionally biased region" description="Polar residues" evidence="1">
    <location>
        <begin position="497"/>
        <end position="508"/>
    </location>
</feature>
<accession>A0AAV2PB67</accession>
<organism evidence="2 3">
    <name type="scientific">Lasius platythorax</name>
    <dbReference type="NCBI Taxonomy" id="488582"/>
    <lineage>
        <taxon>Eukaryota</taxon>
        <taxon>Metazoa</taxon>
        <taxon>Ecdysozoa</taxon>
        <taxon>Arthropoda</taxon>
        <taxon>Hexapoda</taxon>
        <taxon>Insecta</taxon>
        <taxon>Pterygota</taxon>
        <taxon>Neoptera</taxon>
        <taxon>Endopterygota</taxon>
        <taxon>Hymenoptera</taxon>
        <taxon>Apocrita</taxon>
        <taxon>Aculeata</taxon>
        <taxon>Formicoidea</taxon>
        <taxon>Formicidae</taxon>
        <taxon>Formicinae</taxon>
        <taxon>Lasius</taxon>
        <taxon>Lasius</taxon>
    </lineage>
</organism>
<evidence type="ECO:0000313" key="2">
    <source>
        <dbReference type="EMBL" id="CAL1689587.1"/>
    </source>
</evidence>
<feature type="region of interest" description="Disordered" evidence="1">
    <location>
        <begin position="48"/>
        <end position="71"/>
    </location>
</feature>
<feature type="compositionally biased region" description="Polar residues" evidence="1">
    <location>
        <begin position="375"/>
        <end position="397"/>
    </location>
</feature>
<name>A0AAV2PB67_9HYME</name>
<proteinExistence type="predicted"/>
<feature type="region of interest" description="Disordered" evidence="1">
    <location>
        <begin position="374"/>
        <end position="405"/>
    </location>
</feature>
<gene>
    <name evidence="2" type="ORF">LPLAT_LOCUS14482</name>
</gene>
<dbReference type="AlphaFoldDB" id="A0AAV2PB67"/>
<dbReference type="Proteomes" id="UP001497644">
    <property type="component" value="Chromosome 9"/>
</dbReference>
<feature type="region of interest" description="Disordered" evidence="1">
    <location>
        <begin position="462"/>
        <end position="514"/>
    </location>
</feature>
<feature type="region of interest" description="Disordered" evidence="1">
    <location>
        <begin position="765"/>
        <end position="806"/>
    </location>
</feature>
<protein>
    <submittedName>
        <fullName evidence="2">Uncharacterized protein</fullName>
    </submittedName>
</protein>